<evidence type="ECO:0000313" key="2">
    <source>
        <dbReference type="EMBL" id="AKJ72370.1"/>
    </source>
</evidence>
<dbReference type="OrthoDB" id="11390at10239"/>
<organism evidence="2 3">
    <name type="scientific">Gordonia phage GTE8</name>
    <dbReference type="NCBI Taxonomy" id="1647475"/>
    <lineage>
        <taxon>Viruses</taxon>
        <taxon>Duplodnaviria</taxon>
        <taxon>Heunggongvirae</taxon>
        <taxon>Uroviricota</taxon>
        <taxon>Caudoviricetes</taxon>
        <taxon>Zierdtviridae</taxon>
        <taxon>Emilbogenvirinae</taxon>
        <taxon>Foxborovirus</taxon>
        <taxon>Foxborovirus GTE8</taxon>
    </lineage>
</organism>
<dbReference type="KEGG" id="vg:26515984"/>
<accession>A0A0K0N6B3</accession>
<reference evidence="2 3" key="1">
    <citation type="journal article" date="2015" name="PLoS ONE">
        <title>Lysis to Kill: Evaluation of the Lytic Abilities, and Genomics of Nine Bacteriophages Infective for Gordonia spp. and Their Potential Use in Activated Sludge Foam Biocontrol.</title>
        <authorList>
            <person name="Dyson Z.A."/>
            <person name="Tucci J."/>
            <person name="Seviour R.J."/>
            <person name="Petrovski S."/>
        </authorList>
    </citation>
    <scope>NUCLEOTIDE SEQUENCE [LARGE SCALE GENOMIC DNA]</scope>
</reference>
<keyword evidence="3" id="KW-1185">Reference proteome</keyword>
<dbReference type="RefSeq" id="YP_009187088.1">
    <property type="nucleotide sequence ID" value="NC_028653.1"/>
</dbReference>
<feature type="region of interest" description="Disordered" evidence="1">
    <location>
        <begin position="176"/>
        <end position="197"/>
    </location>
</feature>
<sequence>MAVNFADLERRAAKRTARFNRSPFVINVEGDDPIEIKYPDSIASMEYERASTVYDQLRVLTDSDFPRVLDLVRGKDISVVQLMITEMWAHWGDDSGEVPRGKRGLIELFDQYGREILLDFRSYWSGLDVLDYFTGDRSWFEFYDFLFGLPSWSRFQAKMALDPAYAEMIHQRKLEAGEYEDDDEDDSDEGWKPETRSQEGFSPVIATMYTAIESINEVSRTLIAVHGNKPPNRQKLPRPFSALDLLELEDERDDMHDLAARFGMKQPG</sequence>
<evidence type="ECO:0000256" key="1">
    <source>
        <dbReference type="SAM" id="MobiDB-lite"/>
    </source>
</evidence>
<feature type="compositionally biased region" description="Acidic residues" evidence="1">
    <location>
        <begin position="177"/>
        <end position="188"/>
    </location>
</feature>
<proteinExistence type="predicted"/>
<dbReference type="Proteomes" id="UP000204476">
    <property type="component" value="Genome"/>
</dbReference>
<gene>
    <name evidence="2" type="ORF">GTE8_27</name>
</gene>
<name>A0A0K0N6B3_9CAUD</name>
<protein>
    <submittedName>
        <fullName evidence="2">Putative tail assembly protein</fullName>
    </submittedName>
</protein>
<dbReference type="GeneID" id="26515984"/>
<dbReference type="EMBL" id="KR053201">
    <property type="protein sequence ID" value="AKJ72370.1"/>
    <property type="molecule type" value="Genomic_DNA"/>
</dbReference>
<evidence type="ECO:0000313" key="3">
    <source>
        <dbReference type="Proteomes" id="UP000204476"/>
    </source>
</evidence>